<dbReference type="EMBL" id="MLHQ01000008">
    <property type="protein sequence ID" value="OOF59751.1"/>
    <property type="molecule type" value="Genomic_DNA"/>
</dbReference>
<evidence type="ECO:0008006" key="4">
    <source>
        <dbReference type="Google" id="ProtNLM"/>
    </source>
</evidence>
<accession>A0A1V3JTJ2</accession>
<evidence type="ECO:0000313" key="2">
    <source>
        <dbReference type="EMBL" id="OOF59751.1"/>
    </source>
</evidence>
<organism evidence="2 3">
    <name type="scientific">Rodentibacter myodis</name>
    <dbReference type="NCBI Taxonomy" id="1907939"/>
    <lineage>
        <taxon>Bacteria</taxon>
        <taxon>Pseudomonadati</taxon>
        <taxon>Pseudomonadota</taxon>
        <taxon>Gammaproteobacteria</taxon>
        <taxon>Pasteurellales</taxon>
        <taxon>Pasteurellaceae</taxon>
        <taxon>Rodentibacter</taxon>
    </lineage>
</organism>
<dbReference type="PROSITE" id="PS51257">
    <property type="entry name" value="PROKAR_LIPOPROTEIN"/>
    <property type="match status" value="1"/>
</dbReference>
<sequence length="156" mass="17688">MKRVFLISLAALSLSGCAELTAINNKIGEFAGELNKTLGVSATQSIEDEAVSKRDIDTLYVRLKREFNFPTKDEYLGRAYGDVRKWKIQQMEQDGIVHETNPGVYYRMARAFGNKSQYYLDISLEKDGKNSKVYWKVRGTPDVAAEVKKDILKAIK</sequence>
<dbReference type="RefSeq" id="WP_077423135.1">
    <property type="nucleotide sequence ID" value="NZ_MLHQ01000008.1"/>
</dbReference>
<proteinExistence type="predicted"/>
<comment type="caution">
    <text evidence="2">The sequence shown here is derived from an EMBL/GenBank/DDBJ whole genome shotgun (WGS) entry which is preliminary data.</text>
</comment>
<reference evidence="2 3" key="1">
    <citation type="submission" date="2016-10" db="EMBL/GenBank/DDBJ databases">
        <title>Rodentibacter gen. nov. and new species.</title>
        <authorList>
            <person name="Christensen H."/>
        </authorList>
    </citation>
    <scope>NUCLEOTIDE SEQUENCE [LARGE SCALE GENOMIC DNA]</scope>
    <source>
        <strain evidence="2 3">Ac151</strain>
    </source>
</reference>
<dbReference type="OrthoDB" id="5680089at2"/>
<dbReference type="Proteomes" id="UP000188602">
    <property type="component" value="Unassembled WGS sequence"/>
</dbReference>
<feature type="chain" id="PRO_5012166179" description="Penicillin-binding protein activator LpoB" evidence="1">
    <location>
        <begin position="19"/>
        <end position="156"/>
    </location>
</feature>
<keyword evidence="1" id="KW-0732">Signal</keyword>
<gene>
    <name evidence="2" type="ORF">BKL49_02895</name>
</gene>
<dbReference type="AlphaFoldDB" id="A0A1V3JTJ2"/>
<evidence type="ECO:0000313" key="3">
    <source>
        <dbReference type="Proteomes" id="UP000188602"/>
    </source>
</evidence>
<dbReference type="STRING" id="1907939.BKL49_02895"/>
<name>A0A1V3JTJ2_9PAST</name>
<feature type="signal peptide" evidence="1">
    <location>
        <begin position="1"/>
        <end position="18"/>
    </location>
</feature>
<keyword evidence="3" id="KW-1185">Reference proteome</keyword>
<evidence type="ECO:0000256" key="1">
    <source>
        <dbReference type="SAM" id="SignalP"/>
    </source>
</evidence>
<protein>
    <recommendedName>
        <fullName evidence="4">Penicillin-binding protein activator LpoB</fullName>
    </recommendedName>
</protein>